<dbReference type="PROSITE" id="PS51257">
    <property type="entry name" value="PROKAR_LIPOPROTEIN"/>
    <property type="match status" value="1"/>
</dbReference>
<evidence type="ECO:0000313" key="2">
    <source>
        <dbReference type="EMBL" id="MEI2680126.1"/>
    </source>
</evidence>
<dbReference type="EMBL" id="JBANEI010000001">
    <property type="protein sequence ID" value="MEI2680126.1"/>
    <property type="molecule type" value="Genomic_DNA"/>
</dbReference>
<organism evidence="2 3">
    <name type="scientific">Erwinia aphidicola</name>
    <dbReference type="NCBI Taxonomy" id="68334"/>
    <lineage>
        <taxon>Bacteria</taxon>
        <taxon>Pseudomonadati</taxon>
        <taxon>Pseudomonadota</taxon>
        <taxon>Gammaproteobacteria</taxon>
        <taxon>Enterobacterales</taxon>
        <taxon>Erwiniaceae</taxon>
        <taxon>Erwinia</taxon>
    </lineage>
</organism>
<dbReference type="Gene3D" id="3.30.10.10">
    <property type="entry name" value="Trypsin Inhibitor V, subunit A"/>
    <property type="match status" value="1"/>
</dbReference>
<keyword evidence="3" id="KW-1185">Reference proteome</keyword>
<gene>
    <name evidence="2" type="ORF">V8N49_00365</name>
</gene>
<reference evidence="2 3" key="1">
    <citation type="submission" date="2024-02" db="EMBL/GenBank/DDBJ databases">
        <title>First report Erwinia aphidicola in onion in Chile.</title>
        <authorList>
            <person name="Valenzuela M."/>
            <person name="Pena M."/>
            <person name="Dutta B."/>
        </authorList>
    </citation>
    <scope>NUCLEOTIDE SEQUENCE [LARGE SCALE GENOMIC DNA]</scope>
    <source>
        <strain evidence="2 3">QCJ3A</strain>
    </source>
</reference>
<dbReference type="Pfam" id="PF11720">
    <property type="entry name" value="Inhibitor_I78"/>
    <property type="match status" value="1"/>
</dbReference>
<accession>A0ABU8D9D2</accession>
<dbReference type="RefSeq" id="WP_048917012.1">
    <property type="nucleotide sequence ID" value="NZ_CAKKMT010000014.1"/>
</dbReference>
<evidence type="ECO:0000256" key="1">
    <source>
        <dbReference type="SAM" id="SignalP"/>
    </source>
</evidence>
<name>A0ABU8D9D2_ERWAP</name>
<comment type="caution">
    <text evidence="2">The sequence shown here is derived from an EMBL/GenBank/DDBJ whole genome shotgun (WGS) entry which is preliminary data.</text>
</comment>
<keyword evidence="1" id="KW-0732">Signal</keyword>
<sequence>MKFYGKVAVIAALVALSGCQSAGHKSADAGAPVDPEMDRCGASQYQQYVGKPLSAIESLRFENAVRAIPYNSAVTMDFNLNRINFMGDKNGTISRVYCG</sequence>
<evidence type="ECO:0000313" key="3">
    <source>
        <dbReference type="Proteomes" id="UP001306592"/>
    </source>
</evidence>
<dbReference type="InterPro" id="IPR021719">
    <property type="entry name" value="Prot_inh_I78"/>
</dbReference>
<proteinExistence type="predicted"/>
<feature type="chain" id="PRO_5046080889" evidence="1">
    <location>
        <begin position="23"/>
        <end position="99"/>
    </location>
</feature>
<protein>
    <submittedName>
        <fullName evidence="2">I78 family peptidase inhibitor</fullName>
    </submittedName>
</protein>
<dbReference type="Proteomes" id="UP001306592">
    <property type="component" value="Unassembled WGS sequence"/>
</dbReference>
<feature type="signal peptide" evidence="1">
    <location>
        <begin position="1"/>
        <end position="22"/>
    </location>
</feature>